<organism evidence="1 2">
    <name type="scientific">Streptococcus oralis subsp. tigurinus</name>
    <dbReference type="NCBI Taxonomy" id="1077464"/>
    <lineage>
        <taxon>Bacteria</taxon>
        <taxon>Bacillati</taxon>
        <taxon>Bacillota</taxon>
        <taxon>Bacilli</taxon>
        <taxon>Lactobacillales</taxon>
        <taxon>Streptococcaceae</taxon>
        <taxon>Streptococcus</taxon>
    </lineage>
</organism>
<name>A0A1X1G4X0_STROR</name>
<dbReference type="GO" id="GO:0046872">
    <property type="term" value="F:metal ion binding"/>
    <property type="evidence" value="ECO:0007669"/>
    <property type="project" value="InterPro"/>
</dbReference>
<gene>
    <name evidence="1" type="ORF">B7727_08590</name>
</gene>
<dbReference type="Proteomes" id="UP000193958">
    <property type="component" value="Unassembled WGS sequence"/>
</dbReference>
<protein>
    <submittedName>
        <fullName evidence="1">Uncharacterized protein</fullName>
    </submittedName>
</protein>
<evidence type="ECO:0000313" key="1">
    <source>
        <dbReference type="EMBL" id="ORO41875.1"/>
    </source>
</evidence>
<dbReference type="EMBL" id="NCUE01000019">
    <property type="protein sequence ID" value="ORO41875.1"/>
    <property type="molecule type" value="Genomic_DNA"/>
</dbReference>
<dbReference type="AlphaFoldDB" id="A0A1X1G4X0"/>
<dbReference type="InterPro" id="IPR011249">
    <property type="entry name" value="Metalloenz_LuxS/M16"/>
</dbReference>
<dbReference type="Gene3D" id="3.30.830.10">
    <property type="entry name" value="Metalloenzyme, LuxS/M16 peptidase-like"/>
    <property type="match status" value="1"/>
</dbReference>
<dbReference type="SUPFAM" id="SSF63411">
    <property type="entry name" value="LuxS/MPP-like metallohydrolase"/>
    <property type="match status" value="1"/>
</dbReference>
<comment type="caution">
    <text evidence="1">The sequence shown here is derived from an EMBL/GenBank/DDBJ whole genome shotgun (WGS) entry which is preliminary data.</text>
</comment>
<sequence>MSKKYDVLIQPFAYPKDRIYTTLGYNFGFSLKHYQINHEIYQINPASILFLAFYKKKFAQEKLGKIIEISVNPGNTTISFVSTSKKIIEDFKKLNQFILFNPEDEFEEKKKIFVEEYLTKENEIPNIFNLSILEFLGQNKRFSRYELFNQIQKVTQDEVNFAQKVLFEAMETKVFILGDVNEKLCQLLMETVPASKQDCNLKSIFFPLTDKDIVPKEVLVKEEGKQDLLIHSNPNHQSNDGTLSFSAVEVFLVYQILSEHYRDLYPILSIDCADMGIHISGINGIDLSTIDDVTLTTYIDRIKKQTGYLIQERPKLYSMLFVVLWLSKIDYIGYNINVLNQSLESIRKILSKVLNESLFCTVNRNE</sequence>
<reference evidence="1 2" key="1">
    <citation type="journal article" date="2016" name="Eur. J. Clin. Microbiol. Infect. Dis.">
        <title>Whole genome sequencing as a tool for phylogenetic analysis of clinical strains of Mitis group streptococci.</title>
        <authorList>
            <person name="Rasmussen L.H."/>
            <person name="Dargis R."/>
            <person name="Hojholt K."/>
            <person name="Christensen J.J."/>
            <person name="Skovgaard O."/>
            <person name="Justesen U.S."/>
            <person name="Rosenvinge F.S."/>
            <person name="Moser C."/>
            <person name="Lukjancenko O."/>
            <person name="Rasmussen S."/>
            <person name="Nielsen X.C."/>
        </authorList>
    </citation>
    <scope>NUCLEOTIDE SEQUENCE [LARGE SCALE GENOMIC DNA]</scope>
    <source>
        <strain evidence="1 2">B_003802_10</strain>
    </source>
</reference>
<proteinExistence type="predicted"/>
<accession>A0A1X1G4X0</accession>
<dbReference type="RefSeq" id="WP_084921314.1">
    <property type="nucleotide sequence ID" value="NZ_NCUE01000019.1"/>
</dbReference>
<evidence type="ECO:0000313" key="2">
    <source>
        <dbReference type="Proteomes" id="UP000193958"/>
    </source>
</evidence>